<reference evidence="2 3" key="1">
    <citation type="journal article" date="2018" name="Syst. Appl. Microbiol.">
        <title>Abditibacterium utsteinense sp. nov., the first cultivated member of candidate phylum FBP, isolated from ice-free Antarctic soil samples.</title>
        <authorList>
            <person name="Tahon G."/>
            <person name="Tytgat B."/>
            <person name="Lebbe L."/>
            <person name="Carlier A."/>
            <person name="Willems A."/>
        </authorList>
    </citation>
    <scope>NUCLEOTIDE SEQUENCE [LARGE SCALE GENOMIC DNA]</scope>
    <source>
        <strain evidence="2 3">LMG 29911</strain>
    </source>
</reference>
<dbReference type="InParanoid" id="A0A2S8SQW5"/>
<evidence type="ECO:0000313" key="3">
    <source>
        <dbReference type="Proteomes" id="UP000237684"/>
    </source>
</evidence>
<dbReference type="FunCoup" id="A0A2S8SQW5">
    <property type="interactions" value="87"/>
</dbReference>
<dbReference type="GO" id="GO:0016874">
    <property type="term" value="F:ligase activity"/>
    <property type="evidence" value="ECO:0007669"/>
    <property type="project" value="UniProtKB-KW"/>
</dbReference>
<dbReference type="InterPro" id="IPR050664">
    <property type="entry name" value="Octanoyltrans_LipM/LipL"/>
</dbReference>
<comment type="caution">
    <text evidence="2">The sequence shown here is derived from an EMBL/GenBank/DDBJ whole genome shotgun (WGS) entry which is preliminary data.</text>
</comment>
<feature type="domain" description="BPL/LPL catalytic" evidence="1">
    <location>
        <begin position="14"/>
        <end position="234"/>
    </location>
</feature>
<accession>A0A2S8SQW5</accession>
<dbReference type="EMBL" id="NIGF01000014">
    <property type="protein sequence ID" value="PQV63202.1"/>
    <property type="molecule type" value="Genomic_DNA"/>
</dbReference>
<protein>
    <submittedName>
        <fullName evidence="2">Lipoate-protein ligase A</fullName>
    </submittedName>
</protein>
<evidence type="ECO:0000313" key="2">
    <source>
        <dbReference type="EMBL" id="PQV63202.1"/>
    </source>
</evidence>
<dbReference type="SUPFAM" id="SSF55681">
    <property type="entry name" value="Class II aaRS and biotin synthetases"/>
    <property type="match status" value="1"/>
</dbReference>
<dbReference type="PANTHER" id="PTHR43679">
    <property type="entry name" value="OCTANOYLTRANSFERASE LIPM-RELATED"/>
    <property type="match status" value="1"/>
</dbReference>
<dbReference type="InterPro" id="IPR045864">
    <property type="entry name" value="aa-tRNA-synth_II/BPL/LPL"/>
</dbReference>
<dbReference type="Pfam" id="PF21948">
    <property type="entry name" value="LplA-B_cat"/>
    <property type="match status" value="1"/>
</dbReference>
<dbReference type="InterPro" id="IPR004143">
    <property type="entry name" value="BPL_LPL_catalytic"/>
</dbReference>
<dbReference type="PROSITE" id="PS51733">
    <property type="entry name" value="BPL_LPL_CATALYTIC"/>
    <property type="match status" value="1"/>
</dbReference>
<dbReference type="Gene3D" id="3.30.930.10">
    <property type="entry name" value="Bira Bifunctional Protein, Domain 2"/>
    <property type="match status" value="1"/>
</dbReference>
<keyword evidence="2" id="KW-0436">Ligase</keyword>
<gene>
    <name evidence="2" type="ORF">B1R32_11427</name>
</gene>
<organism evidence="2 3">
    <name type="scientific">Abditibacterium utsteinense</name>
    <dbReference type="NCBI Taxonomy" id="1960156"/>
    <lineage>
        <taxon>Bacteria</taxon>
        <taxon>Pseudomonadati</taxon>
        <taxon>Abditibacteriota</taxon>
        <taxon>Abditibacteriia</taxon>
        <taxon>Abditibacteriales</taxon>
        <taxon>Abditibacteriaceae</taxon>
        <taxon>Abditibacterium</taxon>
    </lineage>
</organism>
<dbReference type="AlphaFoldDB" id="A0A2S8SQW5"/>
<evidence type="ECO:0000259" key="1">
    <source>
        <dbReference type="PROSITE" id="PS51733"/>
    </source>
</evidence>
<sequence length="280" mass="30500">MAVDEAMLLAHARGFAPPTLRFYGWNPECLSLGRLQKQLPDAVREKERAEISNTGISNGKVKGVDRNEDDEKETAADFDVVRRPTGGRAVWHAQEITYCAVVRAELLPPEARSVEGAYRWLSEGFLRGLQLLGLPVALAPGGVKANGPNCFAVSASCDFVANGKKLIGAAQCRAEDAILQHGSLLLSIDENRWRNLAGGPMDSAISLRELGNFSRDAVVEALCAGFAATANVRWQPDGLGTRESELAQLLWERKYVRPEWTFGAKVAAEALQKIEAMLQV</sequence>
<name>A0A2S8SQW5_9BACT</name>
<dbReference type="PANTHER" id="PTHR43679:SF2">
    <property type="entry name" value="OCTANOYL-[GCVH]:PROTEIN N-OCTANOYLTRANSFERASE"/>
    <property type="match status" value="1"/>
</dbReference>
<keyword evidence="3" id="KW-1185">Reference proteome</keyword>
<proteinExistence type="predicted"/>
<dbReference type="Proteomes" id="UP000237684">
    <property type="component" value="Unassembled WGS sequence"/>
</dbReference>